<dbReference type="SUPFAM" id="SSF81321">
    <property type="entry name" value="Family A G protein-coupled receptor-like"/>
    <property type="match status" value="1"/>
</dbReference>
<evidence type="ECO:0000313" key="9">
    <source>
        <dbReference type="Proteomes" id="UP000663851"/>
    </source>
</evidence>
<sequence>MEYADSAISNTVRFWLFLIADIPSIGCSIAILYHILSNRTRRHAINNHVVVILLFNNLIYEFIDISLFLNYYRLAVVSPPKESFCLIWTFIDEALYTFATVTVAWASIERHLLIFHDRWYSTPKRRFLMHYLPLAMLVSYVLLFHFFVIIAPPCKNTYDYTEEICGHPLCFHNTKVFGTFDTIAHDIIPAITIVICSISLLVRVVIKSRHIRKTFQWRKHRKMAIQLLSISSLYCVLYIPVAFIELAQLCCSSNIFSAHFQEYTRFFAYYVVFLLPFVYLVSVIESSWRIKNIFPCWRRTTQTVYPKVLHTTHVAAHQTNTVESIPQN</sequence>
<feature type="transmembrane region" description="Helical" evidence="5">
    <location>
        <begin position="86"/>
        <end position="108"/>
    </location>
</feature>
<dbReference type="GO" id="GO:0016020">
    <property type="term" value="C:membrane"/>
    <property type="evidence" value="ECO:0007669"/>
    <property type="project" value="UniProtKB-SubCell"/>
</dbReference>
<evidence type="ECO:0000313" key="7">
    <source>
        <dbReference type="EMBL" id="CAF3488456.1"/>
    </source>
</evidence>
<dbReference type="EMBL" id="CAJOBO010003161">
    <property type="protein sequence ID" value="CAF4482793.1"/>
    <property type="molecule type" value="Genomic_DNA"/>
</dbReference>
<dbReference type="Pfam" id="PF00001">
    <property type="entry name" value="7tm_1"/>
    <property type="match status" value="1"/>
</dbReference>
<dbReference type="InterPro" id="IPR017452">
    <property type="entry name" value="GPCR_Rhodpsn_7TM"/>
</dbReference>
<reference evidence="8" key="1">
    <citation type="submission" date="2021-02" db="EMBL/GenBank/DDBJ databases">
        <authorList>
            <person name="Nowell W R."/>
        </authorList>
    </citation>
    <scope>NUCLEOTIDE SEQUENCE</scope>
</reference>
<dbReference type="Gene3D" id="1.20.1070.10">
    <property type="entry name" value="Rhodopsin 7-helix transmembrane proteins"/>
    <property type="match status" value="1"/>
</dbReference>
<gene>
    <name evidence="8" type="ORF">HFQ381_LOCUS26413</name>
    <name evidence="7" type="ORF">LUA448_LOCUS24492</name>
</gene>
<dbReference type="PROSITE" id="PS50262">
    <property type="entry name" value="G_PROTEIN_RECEP_F1_2"/>
    <property type="match status" value="1"/>
</dbReference>
<dbReference type="EMBL" id="CAJNYD010003254">
    <property type="protein sequence ID" value="CAF3488456.1"/>
    <property type="molecule type" value="Genomic_DNA"/>
</dbReference>
<dbReference type="Proteomes" id="UP000663833">
    <property type="component" value="Unassembled WGS sequence"/>
</dbReference>
<feature type="transmembrane region" description="Helical" evidence="5">
    <location>
        <begin position="187"/>
        <end position="206"/>
    </location>
</feature>
<dbReference type="InterPro" id="IPR000276">
    <property type="entry name" value="GPCR_Rhodpsn"/>
</dbReference>
<evidence type="ECO:0000256" key="5">
    <source>
        <dbReference type="SAM" id="Phobius"/>
    </source>
</evidence>
<name>A0A820U8T3_9BILA</name>
<feature type="domain" description="G-protein coupled receptors family 1 profile" evidence="6">
    <location>
        <begin position="27"/>
        <end position="279"/>
    </location>
</feature>
<evidence type="ECO:0000313" key="8">
    <source>
        <dbReference type="EMBL" id="CAF4482793.1"/>
    </source>
</evidence>
<keyword evidence="4 5" id="KW-0472">Membrane</keyword>
<accession>A0A820U8T3</accession>
<dbReference type="CDD" id="cd00637">
    <property type="entry name" value="7tm_classA_rhodopsin-like"/>
    <property type="match status" value="1"/>
</dbReference>
<dbReference type="GO" id="GO:0004930">
    <property type="term" value="F:G protein-coupled receptor activity"/>
    <property type="evidence" value="ECO:0007669"/>
    <property type="project" value="InterPro"/>
</dbReference>
<feature type="transmembrane region" description="Helical" evidence="5">
    <location>
        <begin position="48"/>
        <end position="74"/>
    </location>
</feature>
<evidence type="ECO:0000259" key="6">
    <source>
        <dbReference type="PROSITE" id="PS50262"/>
    </source>
</evidence>
<evidence type="ECO:0000256" key="4">
    <source>
        <dbReference type="ARBA" id="ARBA00023136"/>
    </source>
</evidence>
<feature type="transmembrane region" description="Helical" evidence="5">
    <location>
        <begin position="227"/>
        <end position="247"/>
    </location>
</feature>
<evidence type="ECO:0000256" key="2">
    <source>
        <dbReference type="ARBA" id="ARBA00022692"/>
    </source>
</evidence>
<feature type="transmembrane region" description="Helical" evidence="5">
    <location>
        <begin position="267"/>
        <end position="284"/>
    </location>
</feature>
<proteinExistence type="predicted"/>
<comment type="subcellular location">
    <subcellularLocation>
        <location evidence="1">Membrane</location>
    </subcellularLocation>
</comment>
<feature type="transmembrane region" description="Helical" evidence="5">
    <location>
        <begin position="128"/>
        <end position="151"/>
    </location>
</feature>
<evidence type="ECO:0000256" key="3">
    <source>
        <dbReference type="ARBA" id="ARBA00022989"/>
    </source>
</evidence>
<keyword evidence="2 5" id="KW-0812">Transmembrane</keyword>
<feature type="transmembrane region" description="Helical" evidence="5">
    <location>
        <begin position="12"/>
        <end position="36"/>
    </location>
</feature>
<protein>
    <recommendedName>
        <fullName evidence="6">G-protein coupled receptors family 1 profile domain-containing protein</fullName>
    </recommendedName>
</protein>
<organism evidence="8 9">
    <name type="scientific">Rotaria socialis</name>
    <dbReference type="NCBI Taxonomy" id="392032"/>
    <lineage>
        <taxon>Eukaryota</taxon>
        <taxon>Metazoa</taxon>
        <taxon>Spiralia</taxon>
        <taxon>Gnathifera</taxon>
        <taxon>Rotifera</taxon>
        <taxon>Eurotatoria</taxon>
        <taxon>Bdelloidea</taxon>
        <taxon>Philodinida</taxon>
        <taxon>Philodinidae</taxon>
        <taxon>Rotaria</taxon>
    </lineage>
</organism>
<comment type="caution">
    <text evidence="8">The sequence shown here is derived from an EMBL/GenBank/DDBJ whole genome shotgun (WGS) entry which is preliminary data.</text>
</comment>
<keyword evidence="3 5" id="KW-1133">Transmembrane helix</keyword>
<dbReference type="Proteomes" id="UP000663851">
    <property type="component" value="Unassembled WGS sequence"/>
</dbReference>
<evidence type="ECO:0000256" key="1">
    <source>
        <dbReference type="ARBA" id="ARBA00004370"/>
    </source>
</evidence>
<dbReference type="AlphaFoldDB" id="A0A820U8T3"/>